<sequence>MKIRKAYIGTEIYPVYIHENKKEEHTLVAIPTLSWSTIITYEEDKGNIEKRLKNDFKQKLTEEAPEHLSLKIVQWVTEM</sequence>
<protein>
    <recommendedName>
        <fullName evidence="3">YueH-like protein</fullName>
    </recommendedName>
</protein>
<dbReference type="KEGG" id="bcoh:BC6307_18535"/>
<keyword evidence="2" id="KW-1185">Reference proteome</keyword>
<dbReference type="Pfam" id="PF14166">
    <property type="entry name" value="YueH"/>
    <property type="match status" value="1"/>
</dbReference>
<organism evidence="1 2">
    <name type="scientific">Sutcliffiella cohnii</name>
    <dbReference type="NCBI Taxonomy" id="33932"/>
    <lineage>
        <taxon>Bacteria</taxon>
        <taxon>Bacillati</taxon>
        <taxon>Bacillota</taxon>
        <taxon>Bacilli</taxon>
        <taxon>Bacillales</taxon>
        <taxon>Bacillaceae</taxon>
        <taxon>Sutcliffiella</taxon>
    </lineage>
</organism>
<gene>
    <name evidence="1" type="ORF">BC6307_18535</name>
</gene>
<dbReference type="Proteomes" id="UP000215224">
    <property type="component" value="Chromosome"/>
</dbReference>
<evidence type="ECO:0000313" key="2">
    <source>
        <dbReference type="Proteomes" id="UP000215224"/>
    </source>
</evidence>
<dbReference type="AlphaFoldDB" id="A0A223KUU5"/>
<evidence type="ECO:0008006" key="3">
    <source>
        <dbReference type="Google" id="ProtNLM"/>
    </source>
</evidence>
<evidence type="ECO:0000313" key="1">
    <source>
        <dbReference type="EMBL" id="AST93113.1"/>
    </source>
</evidence>
<reference evidence="1 2" key="1">
    <citation type="submission" date="2016-12" db="EMBL/GenBank/DDBJ databases">
        <title>The whole genome sequencing and assembly of Bacillus cohnii DSM 6307T strain.</title>
        <authorList>
            <person name="Lee Y.-J."/>
            <person name="Yi H."/>
            <person name="Bahn Y.-S."/>
            <person name="Kim J.F."/>
            <person name="Lee D.-W."/>
        </authorList>
    </citation>
    <scope>NUCLEOTIDE SEQUENCE [LARGE SCALE GENOMIC DNA]</scope>
    <source>
        <strain evidence="1 2">DSM 6307</strain>
    </source>
</reference>
<accession>A0A223KUU5</accession>
<dbReference type="InterPro" id="IPR020260">
    <property type="entry name" value="Uncharacterised_YueH"/>
</dbReference>
<dbReference type="EMBL" id="CP018866">
    <property type="protein sequence ID" value="AST93113.1"/>
    <property type="molecule type" value="Genomic_DNA"/>
</dbReference>
<dbReference type="RefSeq" id="WP_066418956.1">
    <property type="nucleotide sequence ID" value="NZ_CP018866.1"/>
</dbReference>
<name>A0A223KUU5_9BACI</name>
<proteinExistence type="predicted"/>